<keyword evidence="1" id="KW-0812">Transmembrane</keyword>
<comment type="caution">
    <text evidence="2">The sequence shown here is derived from an EMBL/GenBank/DDBJ whole genome shotgun (WGS) entry which is preliminary data.</text>
</comment>
<dbReference type="EMBL" id="VOBQ01000004">
    <property type="protein sequence ID" value="TWO72023.1"/>
    <property type="molecule type" value="Genomic_DNA"/>
</dbReference>
<reference evidence="2 3" key="1">
    <citation type="submission" date="2019-07" db="EMBL/GenBank/DDBJ databases">
        <title>Caenimonas sedimenti sp. nov., isolated from activated sludge.</title>
        <authorList>
            <person name="Xu J."/>
        </authorList>
    </citation>
    <scope>NUCLEOTIDE SEQUENCE [LARGE SCALE GENOMIC DNA]</scope>
    <source>
        <strain evidence="2 3">HX-9-20</strain>
    </source>
</reference>
<feature type="transmembrane region" description="Helical" evidence="1">
    <location>
        <begin position="95"/>
        <end position="115"/>
    </location>
</feature>
<feature type="transmembrane region" description="Helical" evidence="1">
    <location>
        <begin position="53"/>
        <end position="83"/>
    </location>
</feature>
<accession>A0A562ZU66</accession>
<dbReference type="RefSeq" id="WP_145891517.1">
    <property type="nucleotide sequence ID" value="NZ_VOBQ01000004.1"/>
</dbReference>
<evidence type="ECO:0000313" key="3">
    <source>
        <dbReference type="Proteomes" id="UP000318199"/>
    </source>
</evidence>
<dbReference type="AlphaFoldDB" id="A0A562ZU66"/>
<evidence type="ECO:0000256" key="1">
    <source>
        <dbReference type="SAM" id="Phobius"/>
    </source>
</evidence>
<dbReference type="Proteomes" id="UP000318199">
    <property type="component" value="Unassembled WGS sequence"/>
</dbReference>
<keyword evidence="3" id="KW-1185">Reference proteome</keyword>
<organism evidence="2 3">
    <name type="scientific">Caenimonas sedimenti</name>
    <dbReference type="NCBI Taxonomy" id="2596921"/>
    <lineage>
        <taxon>Bacteria</taxon>
        <taxon>Pseudomonadati</taxon>
        <taxon>Pseudomonadota</taxon>
        <taxon>Betaproteobacteria</taxon>
        <taxon>Burkholderiales</taxon>
        <taxon>Comamonadaceae</taxon>
        <taxon>Caenimonas</taxon>
    </lineage>
</organism>
<sequence>MRLHSPSLSERVICALVAAVFGAVLGAVVAWLLGVFSATLGTAFMDVSFSKCIAAGAMAFALLGAILGTSMGTFVGHAISAIFHFERLESSTGPWWAFAILLVVAGMLTIMLHQAGP</sequence>
<name>A0A562ZU66_9BURK</name>
<gene>
    <name evidence="2" type="ORF">FN976_04695</name>
</gene>
<keyword evidence="1" id="KW-1133">Transmembrane helix</keyword>
<protein>
    <submittedName>
        <fullName evidence="2">Uncharacterized protein</fullName>
    </submittedName>
</protein>
<keyword evidence="1" id="KW-0472">Membrane</keyword>
<proteinExistence type="predicted"/>
<feature type="transmembrane region" description="Helical" evidence="1">
    <location>
        <begin position="12"/>
        <end position="33"/>
    </location>
</feature>
<evidence type="ECO:0000313" key="2">
    <source>
        <dbReference type="EMBL" id="TWO72023.1"/>
    </source>
</evidence>